<feature type="compositionally biased region" description="Low complexity" evidence="3">
    <location>
        <begin position="642"/>
        <end position="659"/>
    </location>
</feature>
<feature type="region of interest" description="Disordered" evidence="3">
    <location>
        <begin position="407"/>
        <end position="427"/>
    </location>
</feature>
<evidence type="ECO:0000313" key="5">
    <source>
        <dbReference type="Proteomes" id="UP000818624"/>
    </source>
</evidence>
<keyword evidence="5" id="KW-1185">Reference proteome</keyword>
<dbReference type="EMBL" id="CP046235">
    <property type="protein sequence ID" value="WFD48020.1"/>
    <property type="molecule type" value="Genomic_DNA"/>
</dbReference>
<sequence length="1177" mass="128860">MFWRFGVAPVSTLTTLLEKPDITVEDVLNEPDLLQECKSNNHKLVAYLQQPEVLQRLLDYVIGAVEVEDVSDSSNQEKIAFKYPYFASEVLSSEIPEISLVLFQNAQALLAPFWDNFLSTPSDAFERPVPLHAHPLTSATYVKSEVGNPSDDNEEKKQEEKSTGETVKYSGRSHGPGHTVLAGYWSKVNMALLEKHPQEMLAFVQTLPTAVEGLVSHFETSSVVDLLFRLIQTEDSVPDAGIIQWFADNDLIARIVSLLSPHVSTEQHKAAAEFLKAIISLSAPSPSALNQITMQETFGGPGEMLMGAGGVNNLLVRELASEETVNKMTYFMLDFKPTFKPFASGSGSEGAASRKASMRGALDSSLPALRESLSSDESAVEEEEEDDDDDEWQLRLSFKNRRMSLAQGMNGGRGPAHRDSTATVRPSDLRRDSIVRQGPSQAAITSSFTNCAGVFIELIRKNNSDYFEQHLFHTLRNYLLLRQQEVSGKRQQERLAQKAAEGQSDKQDLTLEDLPFEDDDDVEGMEEAMAEVAEKMGIVHLGPLLQVLSSRIPDLQEMMKSPKLAVPFVSTTLGQIEPLTQTRYCIAELYAEMLHCSNMVLLNREPNVGPQYSPTGTLLGGIEGLQRLARALQGDDGGPLFESNESSSSAAQHSAPQPELHVECSDDDEPPAEAPTTSTSSDRLAAPAPGSVSGHSSESESSDSEADNAADDEDAKSIASALSSMSLADLTAQFASRPPSVNDDHLYATVGDYLKKQFYDFQVVPTLVELFLNHPWNNFLHNVVYDIVQQLFNGDMDAGINKKLTIATFEQAGLIDAILEGSRRNQESSSQLRHIRLAFMGHLNLIAEEVIKLMEKYPAAVGERVKSCFPQPDWDTFVNDELRVSRVKEAMPLAGGRPNANASNEQSWNKDSDNWYADSEGNNTFARYLSSQMRNESTEDEAQENDILAQLEERTIGSFPGDDADGDEDEWGPFSDSNHASDFNFISTGAIARAQANAGSSVQENLTPADWAAEFRRGGMGAIPADDAVDNDSDSDSAGSGRNRDDKDGTDSDDNGADDSPFVDLHKPATLRQRAQTSESLPTARSPEAMEEVMKNQGERWPAAEAGKHVRSLSSGSEDRAQDWALAQLPPDVEPTKDGLLRRKLSDGTSVTVPLDDAELMATESALDISDDEQSAS</sequence>
<feature type="region of interest" description="Disordered" evidence="3">
    <location>
        <begin position="143"/>
        <end position="174"/>
    </location>
</feature>
<evidence type="ECO:0000313" key="4">
    <source>
        <dbReference type="EMBL" id="WFD48020.1"/>
    </source>
</evidence>
<dbReference type="PANTHER" id="PTHR12634:SF8">
    <property type="entry name" value="FIERY MOUNTAIN, ISOFORM D"/>
    <property type="match status" value="1"/>
</dbReference>
<name>A0ABY8EUC4_MALFU</name>
<organism evidence="4 5">
    <name type="scientific">Malassezia furfur</name>
    <name type="common">Pityriasis versicolor infection agent</name>
    <name type="synonym">Pityrosporum furfur</name>
    <dbReference type="NCBI Taxonomy" id="55194"/>
    <lineage>
        <taxon>Eukaryota</taxon>
        <taxon>Fungi</taxon>
        <taxon>Dikarya</taxon>
        <taxon>Basidiomycota</taxon>
        <taxon>Ustilaginomycotina</taxon>
        <taxon>Malasseziomycetes</taxon>
        <taxon>Malasseziales</taxon>
        <taxon>Malasseziaceae</taxon>
        <taxon>Malassezia</taxon>
    </lineage>
</organism>
<feature type="compositionally biased region" description="Acidic residues" evidence="3">
    <location>
        <begin position="962"/>
        <end position="971"/>
    </location>
</feature>
<feature type="region of interest" description="Disordered" evidence="3">
    <location>
        <begin position="633"/>
        <end position="715"/>
    </location>
</feature>
<evidence type="ECO:0000256" key="1">
    <source>
        <dbReference type="ARBA" id="ARBA00006180"/>
    </source>
</evidence>
<feature type="compositionally biased region" description="Acidic residues" evidence="3">
    <location>
        <begin position="700"/>
        <end position="714"/>
    </location>
</feature>
<dbReference type="InterPro" id="IPR007587">
    <property type="entry name" value="SAPS"/>
</dbReference>
<protein>
    <recommendedName>
        <fullName evidence="6">Extragenic suppressor of kinetochore protein 1</fullName>
    </recommendedName>
</protein>
<dbReference type="Proteomes" id="UP000818624">
    <property type="component" value="Chromosome 2"/>
</dbReference>
<feature type="region of interest" description="Disordered" evidence="3">
    <location>
        <begin position="893"/>
        <end position="916"/>
    </location>
</feature>
<evidence type="ECO:0000256" key="2">
    <source>
        <dbReference type="ARBA" id="ARBA00023306"/>
    </source>
</evidence>
<gene>
    <name evidence="4" type="ORF">GLX27_002685</name>
</gene>
<feature type="compositionally biased region" description="Acidic residues" evidence="3">
    <location>
        <begin position="378"/>
        <end position="391"/>
    </location>
</feature>
<evidence type="ECO:0000256" key="3">
    <source>
        <dbReference type="SAM" id="MobiDB-lite"/>
    </source>
</evidence>
<evidence type="ECO:0008006" key="6">
    <source>
        <dbReference type="Google" id="ProtNLM"/>
    </source>
</evidence>
<feature type="region of interest" description="Disordered" evidence="3">
    <location>
        <begin position="957"/>
        <end position="978"/>
    </location>
</feature>
<keyword evidence="2" id="KW-0131">Cell cycle</keyword>
<reference evidence="4 5" key="1">
    <citation type="journal article" date="2020" name="Elife">
        <title>Loss of centromere function drives karyotype evolution in closely related Malassezia species.</title>
        <authorList>
            <person name="Sankaranarayanan S.R."/>
            <person name="Ianiri G."/>
            <person name="Coelho M.A."/>
            <person name="Reza M.H."/>
            <person name="Thimmappa B.C."/>
            <person name="Ganguly P."/>
            <person name="Vadnala R.N."/>
            <person name="Sun S."/>
            <person name="Siddharthan R."/>
            <person name="Tellgren-Roth C."/>
            <person name="Dawson T.L."/>
            <person name="Heitman J."/>
            <person name="Sanyal K."/>
        </authorList>
    </citation>
    <scope>NUCLEOTIDE SEQUENCE [LARGE SCALE GENOMIC DNA]</scope>
    <source>
        <strain evidence="4">CBS14141</strain>
    </source>
</reference>
<feature type="compositionally biased region" description="Basic and acidic residues" evidence="3">
    <location>
        <begin position="154"/>
        <end position="163"/>
    </location>
</feature>
<feature type="region of interest" description="Disordered" evidence="3">
    <location>
        <begin position="1018"/>
        <end position="1119"/>
    </location>
</feature>
<feature type="region of interest" description="Disordered" evidence="3">
    <location>
        <begin position="366"/>
        <end position="391"/>
    </location>
</feature>
<feature type="region of interest" description="Disordered" evidence="3">
    <location>
        <begin position="491"/>
        <end position="513"/>
    </location>
</feature>
<dbReference type="PANTHER" id="PTHR12634">
    <property type="entry name" value="SIT4 YEAST -ASSOCIATING PROTEIN-RELATED"/>
    <property type="match status" value="1"/>
</dbReference>
<proteinExistence type="inferred from homology"/>
<accession>A0ABY8EUC4</accession>
<dbReference type="Pfam" id="PF04499">
    <property type="entry name" value="SAPS"/>
    <property type="match status" value="1"/>
</dbReference>
<comment type="similarity">
    <text evidence="1">Belongs to the SAPS family.</text>
</comment>
<feature type="compositionally biased region" description="Polar residues" evidence="3">
    <location>
        <begin position="1073"/>
        <end position="1083"/>
    </location>
</feature>